<keyword evidence="3" id="KW-1185">Reference proteome</keyword>
<name>A0ABY6VYG3_9BURK</name>
<keyword evidence="1" id="KW-0472">Membrane</keyword>
<accession>A0ABY6VYG3</accession>
<evidence type="ECO:0000313" key="2">
    <source>
        <dbReference type="EMBL" id="VVE03029.1"/>
    </source>
</evidence>
<reference evidence="2 3" key="1">
    <citation type="submission" date="2019-08" db="EMBL/GenBank/DDBJ databases">
        <authorList>
            <person name="Peeters C."/>
        </authorList>
    </citation>
    <scope>NUCLEOTIDE SEQUENCE [LARGE SCALE GENOMIC DNA]</scope>
    <source>
        <strain evidence="2 3">LMG 20602</strain>
    </source>
</reference>
<dbReference type="Proteomes" id="UP000366065">
    <property type="component" value="Unassembled WGS sequence"/>
</dbReference>
<feature type="transmembrane region" description="Helical" evidence="1">
    <location>
        <begin position="20"/>
        <end position="39"/>
    </location>
</feature>
<gene>
    <name evidence="2" type="ORF">PCA20602_02235</name>
</gene>
<keyword evidence="1" id="KW-0812">Transmembrane</keyword>
<evidence type="ECO:0000256" key="1">
    <source>
        <dbReference type="SAM" id="Phobius"/>
    </source>
</evidence>
<sequence>MTSPAPSTSHESTRLRRRTVWLGVIVAAIVPWGAAWWLIPDDRADWRCLANIEFDTHISDGTRVQVFGTMESNYHRDGTGTARFTGRVRQGKTSSVVHRASEFEYVALRSWLRVHTVRTSRLNNDDTPDDLVYRFVYRGFQADYTDYFQAMRVGDGASVGYNDQPRVYCAPEAPKSRPPA</sequence>
<keyword evidence="1" id="KW-1133">Transmembrane helix</keyword>
<evidence type="ECO:0000313" key="3">
    <source>
        <dbReference type="Proteomes" id="UP000366065"/>
    </source>
</evidence>
<protein>
    <submittedName>
        <fullName evidence="2">Uncharacterized protein</fullName>
    </submittedName>
</protein>
<comment type="caution">
    <text evidence="2">The sequence shown here is derived from an EMBL/GenBank/DDBJ whole genome shotgun (WGS) entry which is preliminary data.</text>
</comment>
<dbReference type="RefSeq" id="WP_150721278.1">
    <property type="nucleotide sequence ID" value="NZ_CABPRV010000004.1"/>
</dbReference>
<organism evidence="2 3">
    <name type="scientific">Pandoraea capi</name>
    <dbReference type="NCBI Taxonomy" id="2508286"/>
    <lineage>
        <taxon>Bacteria</taxon>
        <taxon>Pseudomonadati</taxon>
        <taxon>Pseudomonadota</taxon>
        <taxon>Betaproteobacteria</taxon>
        <taxon>Burkholderiales</taxon>
        <taxon>Burkholderiaceae</taxon>
        <taxon>Pandoraea</taxon>
    </lineage>
</organism>
<dbReference type="EMBL" id="CABPRV010000004">
    <property type="protein sequence ID" value="VVE03029.1"/>
    <property type="molecule type" value="Genomic_DNA"/>
</dbReference>
<proteinExistence type="predicted"/>